<dbReference type="AlphaFoldDB" id="A0A9W6V544"/>
<dbReference type="RefSeq" id="WP_285739542.1">
    <property type="nucleotide sequence ID" value="NZ_BSSA01000029.1"/>
</dbReference>
<name>A0A9W6V544_9ACTN</name>
<evidence type="ECO:0000313" key="2">
    <source>
        <dbReference type="Proteomes" id="UP001165041"/>
    </source>
</evidence>
<dbReference type="EMBL" id="BSSA01000029">
    <property type="protein sequence ID" value="GLW73923.1"/>
    <property type="molecule type" value="Genomic_DNA"/>
</dbReference>
<gene>
    <name evidence="1" type="ORF">Kpho02_62210</name>
</gene>
<organism evidence="1 2">
    <name type="scientific">Kitasatospora phosalacinea</name>
    <dbReference type="NCBI Taxonomy" id="2065"/>
    <lineage>
        <taxon>Bacteria</taxon>
        <taxon>Bacillati</taxon>
        <taxon>Actinomycetota</taxon>
        <taxon>Actinomycetes</taxon>
        <taxon>Kitasatosporales</taxon>
        <taxon>Streptomycetaceae</taxon>
        <taxon>Kitasatospora</taxon>
    </lineage>
</organism>
<accession>A0A9W6V544</accession>
<evidence type="ECO:0000313" key="1">
    <source>
        <dbReference type="EMBL" id="GLW73923.1"/>
    </source>
</evidence>
<protein>
    <submittedName>
        <fullName evidence="1">Uncharacterized protein</fullName>
    </submittedName>
</protein>
<reference evidence="1" key="1">
    <citation type="submission" date="2023-02" db="EMBL/GenBank/DDBJ databases">
        <title>Kitasatospora phosalacinea NBRC 14627.</title>
        <authorList>
            <person name="Ichikawa N."/>
            <person name="Sato H."/>
            <person name="Tonouchi N."/>
        </authorList>
    </citation>
    <scope>NUCLEOTIDE SEQUENCE</scope>
    <source>
        <strain evidence="1">NBRC 14627</strain>
    </source>
</reference>
<proteinExistence type="predicted"/>
<dbReference type="Proteomes" id="UP001165041">
    <property type="component" value="Unassembled WGS sequence"/>
</dbReference>
<comment type="caution">
    <text evidence="1">The sequence shown here is derived from an EMBL/GenBank/DDBJ whole genome shotgun (WGS) entry which is preliminary data.</text>
</comment>
<sequence>MRSVVPVTPFFHDVREADRVLGLQRTTERAVTAGYLTPDQARDRLDHLAHGPFPASVTVFVIAAERAGG</sequence>